<comment type="caution">
    <text evidence="2">The sequence shown here is derived from an EMBL/GenBank/DDBJ whole genome shotgun (WGS) entry which is preliminary data.</text>
</comment>
<evidence type="ECO:0000313" key="2">
    <source>
        <dbReference type="EMBL" id="KAK1344936.1"/>
    </source>
</evidence>
<proteinExistence type="predicted"/>
<dbReference type="PANTHER" id="PTHR47403">
    <property type="entry name" value="LOC100145250 PROTEIN"/>
    <property type="match status" value="1"/>
</dbReference>
<evidence type="ECO:0000256" key="1">
    <source>
        <dbReference type="SAM" id="MobiDB-lite"/>
    </source>
</evidence>
<reference evidence="2" key="1">
    <citation type="submission" date="2023-06" db="EMBL/GenBank/DDBJ databases">
        <title>Reference genome for the Northern bat (Eptesicus nilssonii), a most northern bat species.</title>
        <authorList>
            <person name="Laine V.N."/>
            <person name="Pulliainen A.T."/>
            <person name="Lilley T.M."/>
        </authorList>
    </citation>
    <scope>NUCLEOTIDE SEQUENCE</scope>
    <source>
        <strain evidence="2">BLF_Eptnil</strain>
        <tissue evidence="2">Kidney</tissue>
    </source>
</reference>
<accession>A0AA40I8N1</accession>
<dbReference type="Proteomes" id="UP001177744">
    <property type="component" value="Unassembled WGS sequence"/>
</dbReference>
<keyword evidence="3" id="KW-1185">Reference proteome</keyword>
<dbReference type="AlphaFoldDB" id="A0AA40I8N1"/>
<evidence type="ECO:0000313" key="3">
    <source>
        <dbReference type="Proteomes" id="UP001177744"/>
    </source>
</evidence>
<organism evidence="2 3">
    <name type="scientific">Cnephaeus nilssonii</name>
    <name type="common">Northern bat</name>
    <name type="synonym">Eptesicus nilssonii</name>
    <dbReference type="NCBI Taxonomy" id="3371016"/>
    <lineage>
        <taxon>Eukaryota</taxon>
        <taxon>Metazoa</taxon>
        <taxon>Chordata</taxon>
        <taxon>Craniata</taxon>
        <taxon>Vertebrata</taxon>
        <taxon>Euteleostomi</taxon>
        <taxon>Mammalia</taxon>
        <taxon>Eutheria</taxon>
        <taxon>Laurasiatheria</taxon>
        <taxon>Chiroptera</taxon>
        <taxon>Yangochiroptera</taxon>
        <taxon>Vespertilionidae</taxon>
        <taxon>Cnephaeus</taxon>
    </lineage>
</organism>
<dbReference type="PANTHER" id="PTHR47403:SF3">
    <property type="entry name" value="N-ACETYLTRANSFERASE 16-RELATED"/>
    <property type="match status" value="1"/>
</dbReference>
<name>A0AA40I8N1_CNENI</name>
<sequence length="294" mass="32971">MGWGRSQLARLTIHIYEIERTDARLMKLEAGCRVATSEVPKPENEAEPDAKLLSEHLPQEARTKSKSRLGMEAEKEPLGAKFLGPSPGQDLGLRLSSWTSWWPHNRSLRNCSHIWLQDPNLTVVLAKHTREVVRTEQCLGLESDPSTEESSLDRYQVWPGAQSNDEGALSVWEEASPSVHLIDAKKTALVEGLRLAPWERGQGVACLRPRFCSQLGRRQRSGVKVAQPSRDDQRNPQELKKYRLNTKQGKSNSSRLPAANRRSLLLETEELGSLDFGDPASRASILSPFRNPNI</sequence>
<protein>
    <submittedName>
        <fullName evidence="2">Uncharacterized protein</fullName>
    </submittedName>
</protein>
<feature type="compositionally biased region" description="Basic and acidic residues" evidence="1">
    <location>
        <begin position="40"/>
        <end position="71"/>
    </location>
</feature>
<dbReference type="EMBL" id="JAULJE010000003">
    <property type="protein sequence ID" value="KAK1344936.1"/>
    <property type="molecule type" value="Genomic_DNA"/>
</dbReference>
<feature type="region of interest" description="Disordered" evidence="1">
    <location>
        <begin position="36"/>
        <end position="71"/>
    </location>
</feature>
<gene>
    <name evidence="2" type="ORF">QTO34_013640</name>
</gene>